<dbReference type="SUPFAM" id="SSF51735">
    <property type="entry name" value="NAD(P)-binding Rossmann-fold domains"/>
    <property type="match status" value="1"/>
</dbReference>
<dbReference type="InterPro" id="IPR036291">
    <property type="entry name" value="NAD(P)-bd_dom_sf"/>
</dbReference>
<sequence>MSTTQPVAIVSGASSGIGRAAALTLAGNGFRVIGTSRHTAKPPPAGEVTYLDLDVTEDDSVATLVAEVIARFGRIDVLVNNAGIGAAGAAEESSVAQARGVFDINVFGIIRMTNAVLPHLRSQGSGRIVNISSVIGIIPQPYMAVYAASKHAVEGYTESLDHEVREYGLRALLVEPAWTSTAFDANSVQPDRPLDVYATHRRIFAEYMADAVESGDDPALVAEAILAAATDTKPRLRYPVGRTARVGTMRRLVPARMFDQQLRKLNRLPA</sequence>
<dbReference type="Proteomes" id="UP000431401">
    <property type="component" value="Unassembled WGS sequence"/>
</dbReference>
<protein>
    <recommendedName>
        <fullName evidence="4">Ketoreductase domain-containing protein</fullName>
    </recommendedName>
</protein>
<keyword evidence="2" id="KW-0560">Oxidoreductase</keyword>
<dbReference type="InterPro" id="IPR057326">
    <property type="entry name" value="KR_dom"/>
</dbReference>
<evidence type="ECO:0000256" key="3">
    <source>
        <dbReference type="RuleBase" id="RU000363"/>
    </source>
</evidence>
<dbReference type="InterPro" id="IPR051911">
    <property type="entry name" value="SDR_oxidoreductase"/>
</dbReference>
<dbReference type="EMBL" id="WEGI01000011">
    <property type="protein sequence ID" value="MQY29576.1"/>
    <property type="molecule type" value="Genomic_DNA"/>
</dbReference>
<dbReference type="AlphaFoldDB" id="A0A7K0DUZ1"/>
<dbReference type="RefSeq" id="WP_153346506.1">
    <property type="nucleotide sequence ID" value="NZ_WEGI01000011.1"/>
</dbReference>
<dbReference type="SMART" id="SM00822">
    <property type="entry name" value="PKS_KR"/>
    <property type="match status" value="1"/>
</dbReference>
<proteinExistence type="inferred from homology"/>
<reference evidence="5 6" key="1">
    <citation type="submission" date="2019-10" db="EMBL/GenBank/DDBJ databases">
        <title>Nocardia macrotermitis sp. nov. and Nocardia aurantia sp. nov., isolated from the gut of fungus growing-termite Macrotermes natalensis.</title>
        <authorList>
            <person name="Benndorf R."/>
            <person name="Schwitalla J."/>
            <person name="Martin K."/>
            <person name="De Beer W."/>
            <person name="Kaster A.-K."/>
            <person name="Vollmers J."/>
            <person name="Poulsen M."/>
            <person name="Beemelmanns C."/>
        </authorList>
    </citation>
    <scope>NUCLEOTIDE SEQUENCE [LARGE SCALE GENOMIC DNA]</scope>
    <source>
        <strain evidence="5 6">RB56</strain>
    </source>
</reference>
<feature type="domain" description="Ketoreductase" evidence="4">
    <location>
        <begin position="6"/>
        <end position="199"/>
    </location>
</feature>
<evidence type="ECO:0000256" key="2">
    <source>
        <dbReference type="ARBA" id="ARBA00023002"/>
    </source>
</evidence>
<dbReference type="PRINTS" id="PR00080">
    <property type="entry name" value="SDRFAMILY"/>
</dbReference>
<dbReference type="PANTHER" id="PTHR43976">
    <property type="entry name" value="SHORT CHAIN DEHYDROGENASE"/>
    <property type="match status" value="1"/>
</dbReference>
<comment type="similarity">
    <text evidence="1 3">Belongs to the short-chain dehydrogenases/reductases (SDR) family.</text>
</comment>
<dbReference type="NCBIfam" id="NF004823">
    <property type="entry name" value="PRK06179.1"/>
    <property type="match status" value="1"/>
</dbReference>
<dbReference type="PANTHER" id="PTHR43976:SF16">
    <property type="entry name" value="SHORT-CHAIN DEHYDROGENASE_REDUCTASE FAMILY PROTEIN"/>
    <property type="match status" value="1"/>
</dbReference>
<name>A0A7K0DUZ1_9NOCA</name>
<dbReference type="InterPro" id="IPR002347">
    <property type="entry name" value="SDR_fam"/>
</dbReference>
<gene>
    <name evidence="5" type="ORF">NRB56_51670</name>
</gene>
<comment type="caution">
    <text evidence="5">The sequence shown here is derived from an EMBL/GenBank/DDBJ whole genome shotgun (WGS) entry which is preliminary data.</text>
</comment>
<dbReference type="GO" id="GO:0016491">
    <property type="term" value="F:oxidoreductase activity"/>
    <property type="evidence" value="ECO:0007669"/>
    <property type="project" value="UniProtKB-KW"/>
</dbReference>
<organism evidence="5 6">
    <name type="scientific">Nocardia aurantia</name>
    <dbReference type="NCBI Taxonomy" id="2585199"/>
    <lineage>
        <taxon>Bacteria</taxon>
        <taxon>Bacillati</taxon>
        <taxon>Actinomycetota</taxon>
        <taxon>Actinomycetes</taxon>
        <taxon>Mycobacteriales</taxon>
        <taxon>Nocardiaceae</taxon>
        <taxon>Nocardia</taxon>
    </lineage>
</organism>
<accession>A0A7K0DUZ1</accession>
<evidence type="ECO:0000313" key="6">
    <source>
        <dbReference type="Proteomes" id="UP000431401"/>
    </source>
</evidence>
<dbReference type="PRINTS" id="PR00081">
    <property type="entry name" value="GDHRDH"/>
</dbReference>
<evidence type="ECO:0000313" key="5">
    <source>
        <dbReference type="EMBL" id="MQY29576.1"/>
    </source>
</evidence>
<dbReference type="Pfam" id="PF00106">
    <property type="entry name" value="adh_short"/>
    <property type="match status" value="1"/>
</dbReference>
<dbReference type="Gene3D" id="3.40.50.720">
    <property type="entry name" value="NAD(P)-binding Rossmann-like Domain"/>
    <property type="match status" value="1"/>
</dbReference>
<keyword evidence="6" id="KW-1185">Reference proteome</keyword>
<evidence type="ECO:0000259" key="4">
    <source>
        <dbReference type="SMART" id="SM00822"/>
    </source>
</evidence>
<evidence type="ECO:0000256" key="1">
    <source>
        <dbReference type="ARBA" id="ARBA00006484"/>
    </source>
</evidence>
<dbReference type="CDD" id="cd05374">
    <property type="entry name" value="17beta-HSD-like_SDR_c"/>
    <property type="match status" value="1"/>
</dbReference>
<dbReference type="OrthoDB" id="5242868at2"/>